<comment type="similarity">
    <text evidence="2 7">Belongs to the OMP decarboxylase family. Type 2 subfamily.</text>
</comment>
<dbReference type="InterPro" id="IPR011060">
    <property type="entry name" value="RibuloseP-bd_barrel"/>
</dbReference>
<sequence>MNTNLGFGDRLAQAMKSSGQLCVGIDPHPGLLQQWGLEDTPAALATFSEKILDAARGRVAAVKPQVALFERHGSEGFKVLEEVLAEARQLNILMIADAKRGDIGSTMSAYADTWLGERSPLSTDSVTLSPYLGFESLRPALDLAQQHDKGTFVLALTSNPEGKTIQHVGQTNSVAKQIIEAATEENSRQGFETMGSCGLVVGATVGEALRELEIDLSQFNGPILAPGYGAQGASAASLFATFHGSESQILVNSSRGILRHGPCVEALIDSIELANSDLLKSNS</sequence>
<evidence type="ECO:0000256" key="1">
    <source>
        <dbReference type="ARBA" id="ARBA00004861"/>
    </source>
</evidence>
<feature type="domain" description="Orotidine 5'-phosphate decarboxylase" evidence="8">
    <location>
        <begin position="20"/>
        <end position="270"/>
    </location>
</feature>
<keyword evidence="3 7" id="KW-0210">Decarboxylase</keyword>
<dbReference type="InterPro" id="IPR011995">
    <property type="entry name" value="OMPdecase_type-2"/>
</dbReference>
<evidence type="ECO:0000256" key="2">
    <source>
        <dbReference type="ARBA" id="ARBA00008847"/>
    </source>
</evidence>
<evidence type="ECO:0000256" key="5">
    <source>
        <dbReference type="ARBA" id="ARBA00023239"/>
    </source>
</evidence>
<evidence type="ECO:0000259" key="8">
    <source>
        <dbReference type="SMART" id="SM00934"/>
    </source>
</evidence>
<dbReference type="Gene3D" id="3.20.20.70">
    <property type="entry name" value="Aldolase class I"/>
    <property type="match status" value="1"/>
</dbReference>
<accession>A0A7H2BH38</accession>
<dbReference type="PANTHER" id="PTHR43375">
    <property type="entry name" value="OROTIDINE 5'-PHOSPHATE DECARBOXYLASE"/>
    <property type="match status" value="1"/>
</dbReference>
<dbReference type="SMART" id="SM00934">
    <property type="entry name" value="OMPdecase"/>
    <property type="match status" value="1"/>
</dbReference>
<dbReference type="EC" id="4.1.1.23" evidence="7"/>
<gene>
    <name evidence="7 9" type="primary">pyrF</name>
    <name evidence="9" type="ORF">IDM48_05975</name>
</gene>
<dbReference type="AlphaFoldDB" id="A0A7H2BH38"/>
<dbReference type="CDD" id="cd04725">
    <property type="entry name" value="OMP_decarboxylase_like"/>
    <property type="match status" value="1"/>
</dbReference>
<dbReference type="InterPro" id="IPR001754">
    <property type="entry name" value="OMPdeCOase_dom"/>
</dbReference>
<keyword evidence="10" id="KW-1185">Reference proteome</keyword>
<name>A0A7H2BH38_9MICC</name>
<organism evidence="9 10">
    <name type="scientific">Rothia amarae</name>
    <dbReference type="NCBI Taxonomy" id="169480"/>
    <lineage>
        <taxon>Bacteria</taxon>
        <taxon>Bacillati</taxon>
        <taxon>Actinomycetota</taxon>
        <taxon>Actinomycetes</taxon>
        <taxon>Micrococcales</taxon>
        <taxon>Micrococcaceae</taxon>
        <taxon>Rothia</taxon>
    </lineage>
</organism>
<comment type="catalytic activity">
    <reaction evidence="6 7">
        <text>orotidine 5'-phosphate + H(+) = UMP + CO2</text>
        <dbReference type="Rhea" id="RHEA:11596"/>
        <dbReference type="ChEBI" id="CHEBI:15378"/>
        <dbReference type="ChEBI" id="CHEBI:16526"/>
        <dbReference type="ChEBI" id="CHEBI:57538"/>
        <dbReference type="ChEBI" id="CHEBI:57865"/>
        <dbReference type="EC" id="4.1.1.23"/>
    </reaction>
</comment>
<dbReference type="HAMAP" id="MF_01215">
    <property type="entry name" value="OMPdecase_type2"/>
    <property type="match status" value="1"/>
</dbReference>
<evidence type="ECO:0000256" key="7">
    <source>
        <dbReference type="HAMAP-Rule" id="MF_01215"/>
    </source>
</evidence>
<dbReference type="PANTHER" id="PTHR43375:SF1">
    <property type="entry name" value="OROTIDINE 5'-PHOSPHATE DECARBOXYLASE"/>
    <property type="match status" value="1"/>
</dbReference>
<dbReference type="NCBIfam" id="TIGR02127">
    <property type="entry name" value="pyrF_sub2"/>
    <property type="match status" value="1"/>
</dbReference>
<dbReference type="InterPro" id="IPR018089">
    <property type="entry name" value="OMPdecase_AS"/>
</dbReference>
<dbReference type="GO" id="GO:0004590">
    <property type="term" value="F:orotidine-5'-phosphate decarboxylase activity"/>
    <property type="evidence" value="ECO:0007669"/>
    <property type="project" value="UniProtKB-UniRule"/>
</dbReference>
<dbReference type="SUPFAM" id="SSF51366">
    <property type="entry name" value="Ribulose-phoshate binding barrel"/>
    <property type="match status" value="1"/>
</dbReference>
<evidence type="ECO:0000256" key="4">
    <source>
        <dbReference type="ARBA" id="ARBA00022975"/>
    </source>
</evidence>
<dbReference type="Proteomes" id="UP000516421">
    <property type="component" value="Chromosome"/>
</dbReference>
<feature type="active site" description="Proton donor" evidence="7">
    <location>
        <position position="99"/>
    </location>
</feature>
<dbReference type="EMBL" id="CP061538">
    <property type="protein sequence ID" value="QNV38984.1"/>
    <property type="molecule type" value="Genomic_DNA"/>
</dbReference>
<dbReference type="GO" id="GO:0044205">
    <property type="term" value="P:'de novo' UMP biosynthetic process"/>
    <property type="evidence" value="ECO:0007669"/>
    <property type="project" value="UniProtKB-UniRule"/>
</dbReference>
<evidence type="ECO:0000256" key="3">
    <source>
        <dbReference type="ARBA" id="ARBA00022793"/>
    </source>
</evidence>
<protein>
    <recommendedName>
        <fullName evidence="7">Orotidine 5'-phosphate decarboxylase</fullName>
        <ecNumber evidence="7">4.1.1.23</ecNumber>
    </recommendedName>
    <alternativeName>
        <fullName evidence="7">OMP decarboxylase</fullName>
        <shortName evidence="7">OMPDCase</shortName>
        <shortName evidence="7">OMPdecase</shortName>
    </alternativeName>
</protein>
<dbReference type="UniPathway" id="UPA00070">
    <property type="reaction ID" value="UER00120"/>
</dbReference>
<dbReference type="KEGG" id="rama:IDM48_05975"/>
<evidence type="ECO:0000313" key="10">
    <source>
        <dbReference type="Proteomes" id="UP000516421"/>
    </source>
</evidence>
<keyword evidence="4 7" id="KW-0665">Pyrimidine biosynthesis</keyword>
<dbReference type="GO" id="GO:0006207">
    <property type="term" value="P:'de novo' pyrimidine nucleobase biosynthetic process"/>
    <property type="evidence" value="ECO:0007669"/>
    <property type="project" value="InterPro"/>
</dbReference>
<dbReference type="PROSITE" id="PS00156">
    <property type="entry name" value="OMPDECASE"/>
    <property type="match status" value="1"/>
</dbReference>
<dbReference type="InterPro" id="IPR013785">
    <property type="entry name" value="Aldolase_TIM"/>
</dbReference>
<comment type="pathway">
    <text evidence="1 7">Pyrimidine metabolism; UMP biosynthesis via de novo pathway; UMP from orotate: step 2/2.</text>
</comment>
<proteinExistence type="inferred from homology"/>
<evidence type="ECO:0000256" key="6">
    <source>
        <dbReference type="ARBA" id="ARBA00049157"/>
    </source>
</evidence>
<keyword evidence="5 7" id="KW-0456">Lyase</keyword>
<dbReference type="RefSeq" id="WP_068171179.1">
    <property type="nucleotide sequence ID" value="NZ_BAAAHX010000004.1"/>
</dbReference>
<evidence type="ECO:0000313" key="9">
    <source>
        <dbReference type="EMBL" id="QNV38984.1"/>
    </source>
</evidence>
<dbReference type="Pfam" id="PF00215">
    <property type="entry name" value="OMPdecase"/>
    <property type="match status" value="1"/>
</dbReference>
<reference evidence="9 10" key="1">
    <citation type="submission" date="2020-09" db="EMBL/GenBank/DDBJ databases">
        <title>Investigation of environmental microbe.</title>
        <authorList>
            <person name="Ou Y."/>
            <person name="Kang Q."/>
        </authorList>
    </citation>
    <scope>NUCLEOTIDE SEQUENCE [LARGE SCALE GENOMIC DNA]</scope>
    <source>
        <strain evidence="9 10">KJZ-9</strain>
    </source>
</reference>